<protein>
    <submittedName>
        <fullName evidence="4">RNA-binding protein YhbY</fullName>
    </submittedName>
</protein>
<keyword evidence="1 2" id="KW-0694">RNA-binding</keyword>
<accession>A0A1D8S4U4</accession>
<dbReference type="SUPFAM" id="SSF75471">
    <property type="entry name" value="YhbY-like"/>
    <property type="match status" value="1"/>
</dbReference>
<dbReference type="KEGG" id="hhsr:HSR6_1231"/>
<keyword evidence="7" id="KW-1185">Reference proteome</keyword>
<gene>
    <name evidence="5" type="ORF">HSR6_1231</name>
    <name evidence="4" type="ORF">HTSR_1196</name>
</gene>
<dbReference type="PANTHER" id="PTHR40065">
    <property type="entry name" value="RNA-BINDING PROTEIN YHBY"/>
    <property type="match status" value="1"/>
</dbReference>
<dbReference type="Gene3D" id="3.30.110.60">
    <property type="entry name" value="YhbY-like"/>
    <property type="match status" value="1"/>
</dbReference>
<dbReference type="Proteomes" id="UP000185608">
    <property type="component" value="Chromosome"/>
</dbReference>
<dbReference type="InterPro" id="IPR001890">
    <property type="entry name" value="RNA-binding_CRM"/>
</dbReference>
<dbReference type="AlphaFoldDB" id="A0A1D8S4U4"/>
<sequence length="85" mass="9505">MFESMSEKYRAQAQDLDVTVWVGKSGIEAVRDELDDQLANRELVKVKFLRSARGGTSTDELAADLAEMVDAELIETRGNTGVYHR</sequence>
<reference evidence="4 6" key="1">
    <citation type="submission" date="2016-06" db="EMBL/GenBank/DDBJ databases">
        <title>Discovery of anaerobic lithoheterotrophic haloarchaeon capable of sulfur respiration by hydrogen and formate.</title>
        <authorList>
            <person name="Sorokin D.Y."/>
            <person name="Kublanov I.V."/>
            <person name="Roman P."/>
            <person name="Sinninghe Damste J.S."/>
            <person name="Golyshin P.N."/>
            <person name="Rojo D."/>
            <person name="Ciordia S."/>
            <person name="Mena Md.C."/>
            <person name="Ferrer M."/>
            <person name="Smedile F."/>
            <person name="Messina E."/>
            <person name="La Cono V."/>
            <person name="Yakimov M.M."/>
        </authorList>
    </citation>
    <scope>NUCLEOTIDE SEQUENCE [LARGE SCALE GENOMIC DNA]</scope>
    <source>
        <strain evidence="4 6">HTSR1</strain>
    </source>
</reference>
<dbReference type="Proteomes" id="UP000186165">
    <property type="component" value="Chromosome"/>
</dbReference>
<dbReference type="EMBL" id="CP016804">
    <property type="protein sequence ID" value="APE95679.1"/>
    <property type="molecule type" value="Genomic_DNA"/>
</dbReference>
<dbReference type="PATRIC" id="fig|1855411.3.peg.1196"/>
<evidence type="ECO:0000259" key="3">
    <source>
        <dbReference type="PROSITE" id="PS51295"/>
    </source>
</evidence>
<evidence type="ECO:0000313" key="5">
    <source>
        <dbReference type="EMBL" id="APE95679.1"/>
    </source>
</evidence>
<dbReference type="PANTHER" id="PTHR40065:SF3">
    <property type="entry name" value="RNA-BINDING PROTEIN YHBY"/>
    <property type="match status" value="1"/>
</dbReference>
<evidence type="ECO:0000256" key="1">
    <source>
        <dbReference type="ARBA" id="ARBA00022884"/>
    </source>
</evidence>
<dbReference type="SMART" id="SM01103">
    <property type="entry name" value="CRS1_YhbY"/>
    <property type="match status" value="1"/>
</dbReference>
<proteinExistence type="predicted"/>
<reference evidence="5" key="3">
    <citation type="journal article" date="2017" name="ISME J.">
        <title>Discovery of anaerobic lithoheterotrophic haloarchaea, ubiquitous in hypersaline habitats.</title>
        <authorList>
            <person name="Sorokin D.Y."/>
            <person name="Messina E."/>
            <person name="Smedile F."/>
            <person name="Roman P."/>
            <person name="Damste J.S.S."/>
            <person name="Ciordia S."/>
            <person name="Mena M.C."/>
            <person name="Ferrer M."/>
            <person name="Golyshin P.N."/>
            <person name="Kublanov I.V."/>
            <person name="Samarov N.I."/>
            <person name="Toshchakov S.V."/>
            <person name="La Cono V."/>
            <person name="Yakimov M.M."/>
        </authorList>
    </citation>
    <scope>NUCLEOTIDE SEQUENCE</scope>
    <source>
        <strain evidence="5">HSR6</strain>
    </source>
</reference>
<dbReference type="InterPro" id="IPR035920">
    <property type="entry name" value="YhbY-like_sf"/>
</dbReference>
<reference evidence="7" key="2">
    <citation type="submission" date="2016-08" db="EMBL/GenBank/DDBJ databases">
        <title>Discovery of first anaerobic lithoheterotrophic haloarchae widely represented in hypersaline habitats.</title>
        <authorList>
            <person name="Sorokin D.Y."/>
            <person name="Kublanov I.V."/>
            <person name="Roman P."/>
            <person name="Sinninghe Damste J.S."/>
            <person name="Golyshin P.N."/>
            <person name="Rojo D."/>
            <person name="Ciordia S."/>
            <person name="Mena Md.C."/>
            <person name="Ferrer M."/>
            <person name="Smedile F."/>
            <person name="Messina E."/>
            <person name="La Cono V."/>
            <person name="Yakimov M.M."/>
        </authorList>
    </citation>
    <scope>NUCLEOTIDE SEQUENCE [LARGE SCALE GENOMIC DNA]</scope>
    <source>
        <strain evidence="7">HSR6</strain>
    </source>
</reference>
<evidence type="ECO:0000313" key="4">
    <source>
        <dbReference type="EMBL" id="AOW80376.1"/>
    </source>
</evidence>
<dbReference type="KEGG" id="halh:HTSR_1196"/>
<accession>A0A1J1AD80</accession>
<name>A0A1D8S4U4_9EURY</name>
<dbReference type="PROSITE" id="PS51295">
    <property type="entry name" value="CRM"/>
    <property type="match status" value="1"/>
</dbReference>
<dbReference type="STRING" id="1873524.HSR6_1231"/>
<evidence type="ECO:0000313" key="7">
    <source>
        <dbReference type="Proteomes" id="UP000186165"/>
    </source>
</evidence>
<dbReference type="GO" id="GO:0003723">
    <property type="term" value="F:RNA binding"/>
    <property type="evidence" value="ECO:0007669"/>
    <property type="project" value="UniProtKB-UniRule"/>
</dbReference>
<organism evidence="4 6">
    <name type="scientific">Halodesulfurarchaeum formicicum</name>
    <dbReference type="NCBI Taxonomy" id="1873524"/>
    <lineage>
        <taxon>Archaea</taxon>
        <taxon>Methanobacteriati</taxon>
        <taxon>Methanobacteriota</taxon>
        <taxon>Stenosarchaea group</taxon>
        <taxon>Halobacteria</taxon>
        <taxon>Halobacteriales</taxon>
        <taxon>Halobacteriaceae</taxon>
        <taxon>Halodesulfurarchaeum</taxon>
    </lineage>
</organism>
<dbReference type="EMBL" id="CP016070">
    <property type="protein sequence ID" value="AOW80376.1"/>
    <property type="molecule type" value="Genomic_DNA"/>
</dbReference>
<dbReference type="InterPro" id="IPR051925">
    <property type="entry name" value="RNA-binding_domain"/>
</dbReference>
<dbReference type="Pfam" id="PF01985">
    <property type="entry name" value="CRS1_YhbY"/>
    <property type="match status" value="1"/>
</dbReference>
<evidence type="ECO:0000313" key="6">
    <source>
        <dbReference type="Proteomes" id="UP000185608"/>
    </source>
</evidence>
<evidence type="ECO:0000256" key="2">
    <source>
        <dbReference type="PROSITE-ProRule" id="PRU00626"/>
    </source>
</evidence>
<feature type="domain" description="CRM" evidence="3">
    <location>
        <begin position="1"/>
        <end position="85"/>
    </location>
</feature>